<dbReference type="AlphaFoldDB" id="A0A5C8G0E9"/>
<dbReference type="Proteomes" id="UP000322327">
    <property type="component" value="Unassembled WGS sequence"/>
</dbReference>
<evidence type="ECO:0000313" key="1">
    <source>
        <dbReference type="EMBL" id="TXJ55430.1"/>
    </source>
</evidence>
<comment type="caution">
    <text evidence="1">The sequence shown here is derived from an EMBL/GenBank/DDBJ whole genome shotgun (WGS) entry which is preliminary data.</text>
</comment>
<name>A0A5C8G0E9_9SPIR</name>
<evidence type="ECO:0000313" key="2">
    <source>
        <dbReference type="Proteomes" id="UP000322327"/>
    </source>
</evidence>
<accession>A0A5C8G0E9</accession>
<sequence>MGFYKKIVVKIINFFNNIMKFFKNPQRLNKLKQNKNILAISIKDRLENGKYNIVNCLYNKEDDELVDMETDTLGYEAERLDAETEKQFRNADMIVLN</sequence>
<organism evidence="1 2">
    <name type="scientific">Brachyspira aalborgi</name>
    <dbReference type="NCBI Taxonomy" id="29522"/>
    <lineage>
        <taxon>Bacteria</taxon>
        <taxon>Pseudomonadati</taxon>
        <taxon>Spirochaetota</taxon>
        <taxon>Spirochaetia</taxon>
        <taxon>Brachyspirales</taxon>
        <taxon>Brachyspiraceae</taxon>
        <taxon>Brachyspira</taxon>
    </lineage>
</organism>
<gene>
    <name evidence="1" type="ORF">EPJ76_07535</name>
</gene>
<dbReference type="RefSeq" id="WP_147531176.1">
    <property type="nucleotide sequence ID" value="NZ_SAYI01000018.1"/>
</dbReference>
<reference evidence="1 2" key="1">
    <citation type="journal article" date="1992" name="Lakartidningen">
        <title>[Penicillin V and not amoxicillin is the first choice preparation in acute otitis].</title>
        <authorList>
            <person name="Kamme C."/>
            <person name="Lundgren K."/>
            <person name="Prellner K."/>
        </authorList>
    </citation>
    <scope>NUCLEOTIDE SEQUENCE [LARGE SCALE GENOMIC DNA]</scope>
    <source>
        <strain evidence="1 2">PC3053II</strain>
    </source>
</reference>
<protein>
    <submittedName>
        <fullName evidence="1">Uncharacterized protein</fullName>
    </submittedName>
</protein>
<dbReference type="EMBL" id="SAYI01000018">
    <property type="protein sequence ID" value="TXJ55430.1"/>
    <property type="molecule type" value="Genomic_DNA"/>
</dbReference>
<proteinExistence type="predicted"/>